<proteinExistence type="inferred from homology"/>
<dbReference type="Pfam" id="PF00348">
    <property type="entry name" value="polyprenyl_synt"/>
    <property type="match status" value="1"/>
</dbReference>
<dbReference type="InterPro" id="IPR033749">
    <property type="entry name" value="Polyprenyl_synt_CS"/>
</dbReference>
<dbReference type="GO" id="GO:0008299">
    <property type="term" value="P:isoprenoid biosynthetic process"/>
    <property type="evidence" value="ECO:0007669"/>
    <property type="project" value="InterPro"/>
</dbReference>
<sequence length="346" mass="36357">MHGPTGTTADDRDTGTRRTVTDVLAETRRVVEPAHRAALGRLPEEVRHVAGYHAGWWDADGRPQDNTGKAVRPALVLACARAIAGDLPAAAVPAAVAVELVHDFSLLHDDVMDGDPVRRHRPSAWAVFGVGRAVLAGDALVSLALDVLAGSAAEVRVLTGALLRLCGGQSADLEFAERADVTLAECLAMEAGKTGALLGCACELGALAAGAERDRAAALSEFGEHLGLAYQLVDDLLGIWGDPRITGKPVYSDLTARKKSLPVVAALSSGTPAGEKLARVYAGSDRPRDPERVASLVEAAGARSWARRQADRHLAAALECLGRARPDPRAAADLRAIAHLIIRRDH</sequence>
<dbReference type="SUPFAM" id="SSF48576">
    <property type="entry name" value="Terpenoid synthases"/>
    <property type="match status" value="1"/>
</dbReference>
<accession>A0A3A4B660</accession>
<name>A0A3A4B660_9ACTN</name>
<dbReference type="CDD" id="cd00685">
    <property type="entry name" value="Trans_IPPS_HT"/>
    <property type="match status" value="1"/>
</dbReference>
<dbReference type="EMBL" id="QZEY01000004">
    <property type="protein sequence ID" value="RJL32892.1"/>
    <property type="molecule type" value="Genomic_DNA"/>
</dbReference>
<dbReference type="RefSeq" id="WP_119926986.1">
    <property type="nucleotide sequence ID" value="NZ_QZEY01000004.1"/>
</dbReference>
<evidence type="ECO:0000256" key="2">
    <source>
        <dbReference type="ARBA" id="ARBA00022842"/>
    </source>
</evidence>
<dbReference type="GO" id="GO:0046872">
    <property type="term" value="F:metal ion binding"/>
    <property type="evidence" value="ECO:0007669"/>
    <property type="project" value="UniProtKB-KW"/>
</dbReference>
<keyword evidence="5" id="KW-1185">Reference proteome</keyword>
<dbReference type="InterPro" id="IPR000092">
    <property type="entry name" value="Polyprenyl_synt"/>
</dbReference>
<dbReference type="Proteomes" id="UP000265768">
    <property type="component" value="Unassembled WGS sequence"/>
</dbReference>
<keyword evidence="1" id="KW-0479">Metal-binding</keyword>
<dbReference type="GO" id="GO:0004659">
    <property type="term" value="F:prenyltransferase activity"/>
    <property type="evidence" value="ECO:0007669"/>
    <property type="project" value="InterPro"/>
</dbReference>
<dbReference type="PROSITE" id="PS00444">
    <property type="entry name" value="POLYPRENYL_SYNTHASE_2"/>
    <property type="match status" value="1"/>
</dbReference>
<evidence type="ECO:0000313" key="5">
    <source>
        <dbReference type="Proteomes" id="UP000265768"/>
    </source>
</evidence>
<comment type="caution">
    <text evidence="4">The sequence shown here is derived from an EMBL/GenBank/DDBJ whole genome shotgun (WGS) entry which is preliminary data.</text>
</comment>
<dbReference type="PANTHER" id="PTHR12001">
    <property type="entry name" value="GERANYLGERANYL PYROPHOSPHATE SYNTHASE"/>
    <property type="match status" value="1"/>
</dbReference>
<dbReference type="SFLD" id="SFLDG01017">
    <property type="entry name" value="Polyprenyl_Transferase_Like"/>
    <property type="match status" value="1"/>
</dbReference>
<dbReference type="InterPro" id="IPR008949">
    <property type="entry name" value="Isoprenoid_synthase_dom_sf"/>
</dbReference>
<dbReference type="SFLD" id="SFLDS00005">
    <property type="entry name" value="Isoprenoid_Synthase_Type_I"/>
    <property type="match status" value="1"/>
</dbReference>
<evidence type="ECO:0000313" key="4">
    <source>
        <dbReference type="EMBL" id="RJL32892.1"/>
    </source>
</evidence>
<dbReference type="AlphaFoldDB" id="A0A3A4B660"/>
<dbReference type="PANTHER" id="PTHR12001:SF86">
    <property type="entry name" value="GERANYLGERANYL DIPHOSPHATE SYNTHASE"/>
    <property type="match status" value="1"/>
</dbReference>
<gene>
    <name evidence="4" type="ORF">D5H75_14735</name>
</gene>
<reference evidence="4 5" key="1">
    <citation type="submission" date="2018-09" db="EMBL/GenBank/DDBJ databases">
        <title>YIM 75507 draft genome.</title>
        <authorList>
            <person name="Tang S."/>
            <person name="Feng Y."/>
        </authorList>
    </citation>
    <scope>NUCLEOTIDE SEQUENCE [LARGE SCALE GENOMIC DNA]</scope>
    <source>
        <strain evidence="4 5">YIM 75507</strain>
    </source>
</reference>
<dbReference type="PROSITE" id="PS00723">
    <property type="entry name" value="POLYPRENYL_SYNTHASE_1"/>
    <property type="match status" value="1"/>
</dbReference>
<evidence type="ECO:0000256" key="1">
    <source>
        <dbReference type="ARBA" id="ARBA00022723"/>
    </source>
</evidence>
<keyword evidence="3" id="KW-0808">Transferase</keyword>
<protein>
    <submittedName>
        <fullName evidence="4">Polyprenyl synthetase family protein</fullName>
    </submittedName>
</protein>
<comment type="similarity">
    <text evidence="3">Belongs to the FPP/GGPP synthase family.</text>
</comment>
<evidence type="ECO:0000256" key="3">
    <source>
        <dbReference type="RuleBase" id="RU004466"/>
    </source>
</evidence>
<dbReference type="OrthoDB" id="4497239at2"/>
<keyword evidence="2" id="KW-0460">Magnesium</keyword>
<dbReference type="Gene3D" id="1.10.600.10">
    <property type="entry name" value="Farnesyl Diphosphate Synthase"/>
    <property type="match status" value="1"/>
</dbReference>
<organism evidence="4 5">
    <name type="scientific">Bailinhaonella thermotolerans</name>
    <dbReference type="NCBI Taxonomy" id="1070861"/>
    <lineage>
        <taxon>Bacteria</taxon>
        <taxon>Bacillati</taxon>
        <taxon>Actinomycetota</taxon>
        <taxon>Actinomycetes</taxon>
        <taxon>Streptosporangiales</taxon>
        <taxon>Streptosporangiaceae</taxon>
        <taxon>Bailinhaonella</taxon>
    </lineage>
</organism>